<name>A0A9P5UAC1_9AGAR</name>
<gene>
    <name evidence="2" type="ORF">BDP27DRAFT_1381915</name>
</gene>
<dbReference type="SUPFAM" id="SSF69118">
    <property type="entry name" value="AhpD-like"/>
    <property type="match status" value="1"/>
</dbReference>
<reference evidence="2" key="1">
    <citation type="submission" date="2020-11" db="EMBL/GenBank/DDBJ databases">
        <authorList>
            <consortium name="DOE Joint Genome Institute"/>
            <person name="Ahrendt S."/>
            <person name="Riley R."/>
            <person name="Andreopoulos W."/>
            <person name="Labutti K."/>
            <person name="Pangilinan J."/>
            <person name="Ruiz-Duenas F.J."/>
            <person name="Barrasa J.M."/>
            <person name="Sanchez-Garcia M."/>
            <person name="Camarero S."/>
            <person name="Miyauchi S."/>
            <person name="Serrano A."/>
            <person name="Linde D."/>
            <person name="Babiker R."/>
            <person name="Drula E."/>
            <person name="Ayuso-Fernandez I."/>
            <person name="Pacheco R."/>
            <person name="Padilla G."/>
            <person name="Ferreira P."/>
            <person name="Barriuso J."/>
            <person name="Kellner H."/>
            <person name="Castanera R."/>
            <person name="Alfaro M."/>
            <person name="Ramirez L."/>
            <person name="Pisabarro A.G."/>
            <person name="Kuo A."/>
            <person name="Tritt A."/>
            <person name="Lipzen A."/>
            <person name="He G."/>
            <person name="Yan M."/>
            <person name="Ng V."/>
            <person name="Cullen D."/>
            <person name="Martin F."/>
            <person name="Rosso M.-N."/>
            <person name="Henrissat B."/>
            <person name="Hibbett D."/>
            <person name="Martinez A.T."/>
            <person name="Grigoriev I.V."/>
        </authorList>
    </citation>
    <scope>NUCLEOTIDE SEQUENCE</scope>
    <source>
        <strain evidence="2">AH 40177</strain>
    </source>
</reference>
<proteinExistence type="predicted"/>
<organism evidence="2 3">
    <name type="scientific">Rhodocollybia butyracea</name>
    <dbReference type="NCBI Taxonomy" id="206335"/>
    <lineage>
        <taxon>Eukaryota</taxon>
        <taxon>Fungi</taxon>
        <taxon>Dikarya</taxon>
        <taxon>Basidiomycota</taxon>
        <taxon>Agaricomycotina</taxon>
        <taxon>Agaricomycetes</taxon>
        <taxon>Agaricomycetidae</taxon>
        <taxon>Agaricales</taxon>
        <taxon>Marasmiineae</taxon>
        <taxon>Omphalotaceae</taxon>
        <taxon>Rhodocollybia</taxon>
    </lineage>
</organism>
<evidence type="ECO:0000313" key="2">
    <source>
        <dbReference type="EMBL" id="KAF9072900.1"/>
    </source>
</evidence>
<dbReference type="Pfam" id="PF02627">
    <property type="entry name" value="CMD"/>
    <property type="match status" value="1"/>
</dbReference>
<sequence length="235" mass="26109">MSFKPNTALLSRLKSIYPTTNDNPWYIVSAVAFSASNEPQAVPEVFRHALAETGSGEEHNPEKLRIARRLREALFKSGLTCGYPKAINSLAALHEATPPELQDTKTMRDVHTSMEDHDRNGRAFFRETYGDTADDVQKLLDTIYPDMGFFSNTIGYGLTYSFSSILSPLETSYVLVASLIANDTPRQINWHLDGARRNGATLEQVRAVRQMAIEAAAACGIKWRDGVPEVVDKDT</sequence>
<dbReference type="Gene3D" id="1.20.1290.10">
    <property type="entry name" value="AhpD-like"/>
    <property type="match status" value="1"/>
</dbReference>
<evidence type="ECO:0000313" key="3">
    <source>
        <dbReference type="Proteomes" id="UP000772434"/>
    </source>
</evidence>
<protein>
    <submittedName>
        <fullName evidence="2">AhpD-like protein</fullName>
    </submittedName>
</protein>
<accession>A0A9P5UAC1</accession>
<dbReference type="PANTHER" id="PTHR28180">
    <property type="entry name" value="CONSERVED MITOCHONDRIAL PROTEIN-RELATED"/>
    <property type="match status" value="1"/>
</dbReference>
<dbReference type="InterPro" id="IPR003779">
    <property type="entry name" value="CMD-like"/>
</dbReference>
<dbReference type="OrthoDB" id="5537330at2759"/>
<dbReference type="InterPro" id="IPR029032">
    <property type="entry name" value="AhpD-like"/>
</dbReference>
<evidence type="ECO:0000259" key="1">
    <source>
        <dbReference type="Pfam" id="PF02627"/>
    </source>
</evidence>
<keyword evidence="3" id="KW-1185">Reference proteome</keyword>
<dbReference type="AlphaFoldDB" id="A0A9P5UAC1"/>
<dbReference type="Proteomes" id="UP000772434">
    <property type="component" value="Unassembled WGS sequence"/>
</dbReference>
<dbReference type="GO" id="GO:0051920">
    <property type="term" value="F:peroxiredoxin activity"/>
    <property type="evidence" value="ECO:0007669"/>
    <property type="project" value="InterPro"/>
</dbReference>
<dbReference type="PANTHER" id="PTHR28180:SF2">
    <property type="entry name" value="PEROXISOMAL PROTEIN 2"/>
    <property type="match status" value="1"/>
</dbReference>
<dbReference type="EMBL" id="JADNRY010000021">
    <property type="protein sequence ID" value="KAF9072900.1"/>
    <property type="molecule type" value="Genomic_DNA"/>
</dbReference>
<comment type="caution">
    <text evidence="2">The sequence shown here is derived from an EMBL/GenBank/DDBJ whole genome shotgun (WGS) entry which is preliminary data.</text>
</comment>
<dbReference type="InterPro" id="IPR052999">
    <property type="entry name" value="PTS1_Protein"/>
</dbReference>
<feature type="domain" description="Carboxymuconolactone decarboxylase-like" evidence="1">
    <location>
        <begin position="159"/>
        <end position="217"/>
    </location>
</feature>